<dbReference type="Proteomes" id="UP001143910">
    <property type="component" value="Unassembled WGS sequence"/>
</dbReference>
<keyword evidence="2" id="KW-1185">Reference proteome</keyword>
<protein>
    <submittedName>
        <fullName evidence="1">Uncharacterized protein</fullName>
    </submittedName>
</protein>
<accession>A0ACC1MIS2</accession>
<dbReference type="EMBL" id="JANJQO010002469">
    <property type="protein sequence ID" value="KAJ2966912.1"/>
    <property type="molecule type" value="Genomic_DNA"/>
</dbReference>
<proteinExistence type="predicted"/>
<evidence type="ECO:0000313" key="2">
    <source>
        <dbReference type="Proteomes" id="UP001143910"/>
    </source>
</evidence>
<sequence>MLISGVTPRPIAFVSTRSADGKITNLAPFSYFNIVTHDPPTFMISIASGVANAKDTLKNLLETGECVINIISETFLEAANAASIDAPYGSDEWRVSGLTPDYSCDTVKCARVKEAVFSIEAKLESFKEWESRAKPGHKSGTTVFVEGTRFWVREDALNETKNIIDLSVLRPIGRLGGISYSRINQGVEIPRPSFKKDFGSEEAYNKLTQTKL</sequence>
<reference evidence="1" key="1">
    <citation type="submission" date="2022-08" db="EMBL/GenBank/DDBJ databases">
        <title>Genome Sequence of Lecanicillium fungicola.</title>
        <authorList>
            <person name="Buettner E."/>
        </authorList>
    </citation>
    <scope>NUCLEOTIDE SEQUENCE</scope>
    <source>
        <strain evidence="1">Babe33</strain>
    </source>
</reference>
<organism evidence="1 2">
    <name type="scientific">Zarea fungicola</name>
    <dbReference type="NCBI Taxonomy" id="93591"/>
    <lineage>
        <taxon>Eukaryota</taxon>
        <taxon>Fungi</taxon>
        <taxon>Dikarya</taxon>
        <taxon>Ascomycota</taxon>
        <taxon>Pezizomycotina</taxon>
        <taxon>Sordariomycetes</taxon>
        <taxon>Hypocreomycetidae</taxon>
        <taxon>Hypocreales</taxon>
        <taxon>Cordycipitaceae</taxon>
        <taxon>Zarea</taxon>
    </lineage>
</organism>
<comment type="caution">
    <text evidence="1">The sequence shown here is derived from an EMBL/GenBank/DDBJ whole genome shotgun (WGS) entry which is preliminary data.</text>
</comment>
<name>A0ACC1MIS2_9HYPO</name>
<evidence type="ECO:0000313" key="1">
    <source>
        <dbReference type="EMBL" id="KAJ2966912.1"/>
    </source>
</evidence>
<gene>
    <name evidence="1" type="ORF">NQ176_g9922</name>
</gene>